<dbReference type="Pfam" id="PF13560">
    <property type="entry name" value="HTH_31"/>
    <property type="match status" value="1"/>
</dbReference>
<dbReference type="SUPFAM" id="SSF47413">
    <property type="entry name" value="lambda repressor-like DNA-binding domains"/>
    <property type="match status" value="1"/>
</dbReference>
<dbReference type="Gene3D" id="3.30.450.180">
    <property type="match status" value="2"/>
</dbReference>
<feature type="domain" description="HTH cro/C1-type" evidence="2">
    <location>
        <begin position="34"/>
        <end position="81"/>
    </location>
</feature>
<dbReference type="RefSeq" id="WP_160952749.1">
    <property type="nucleotide sequence ID" value="NZ_WWEQ01000014.1"/>
</dbReference>
<evidence type="ECO:0000313" key="3">
    <source>
        <dbReference type="EMBL" id="MYM19313.1"/>
    </source>
</evidence>
<dbReference type="CDD" id="cd00093">
    <property type="entry name" value="HTH_XRE"/>
    <property type="match status" value="1"/>
</dbReference>
<dbReference type="GO" id="GO:0003677">
    <property type="term" value="F:DNA binding"/>
    <property type="evidence" value="ECO:0007669"/>
    <property type="project" value="InterPro"/>
</dbReference>
<comment type="caution">
    <text evidence="3">The sequence shown here is derived from an EMBL/GenBank/DDBJ whole genome shotgun (WGS) entry which is preliminary data.</text>
</comment>
<evidence type="ECO:0000313" key="4">
    <source>
        <dbReference type="Proteomes" id="UP000469215"/>
    </source>
</evidence>
<dbReference type="PROSITE" id="PS50943">
    <property type="entry name" value="HTH_CROC1"/>
    <property type="match status" value="1"/>
</dbReference>
<dbReference type="EMBL" id="WWEQ01000014">
    <property type="protein sequence ID" value="MYM19313.1"/>
    <property type="molecule type" value="Genomic_DNA"/>
</dbReference>
<dbReference type="SMART" id="SM00530">
    <property type="entry name" value="HTH_XRE"/>
    <property type="match status" value="1"/>
</dbReference>
<feature type="region of interest" description="Disordered" evidence="1">
    <location>
        <begin position="301"/>
        <end position="320"/>
    </location>
</feature>
<gene>
    <name evidence="3" type="ORF">GSY69_04835</name>
</gene>
<reference evidence="3 4" key="1">
    <citation type="submission" date="2020-01" db="EMBL/GenBank/DDBJ databases">
        <authorList>
            <person name="Deng T."/>
        </authorList>
    </citation>
    <scope>NUCLEOTIDE SEQUENCE [LARGE SCALE GENOMIC DNA]</scope>
    <source>
        <strain evidence="3 4">5221</strain>
    </source>
</reference>
<dbReference type="Pfam" id="PF17765">
    <property type="entry name" value="MLTR_LBD"/>
    <property type="match status" value="2"/>
</dbReference>
<protein>
    <submittedName>
        <fullName evidence="3">Helix-turn-helix domain-containing protein</fullName>
    </submittedName>
</protein>
<name>A0A6N9H5V8_9MICO</name>
<keyword evidence="4" id="KW-1185">Reference proteome</keyword>
<dbReference type="Gene3D" id="1.10.260.40">
    <property type="entry name" value="lambda repressor-like DNA-binding domains"/>
    <property type="match status" value="1"/>
</dbReference>
<dbReference type="PANTHER" id="PTHR35010">
    <property type="entry name" value="BLL4672 PROTEIN-RELATED"/>
    <property type="match status" value="1"/>
</dbReference>
<sequence>MTGSRFQEFLATRRARVRPEDVGLPRGPRRRVPGLRREEVAALAGVSSDYYIQIERGRSRGVSDEVLAAIAHALRLDQAETAHLFNLAHATRAAAAPRSPLPAEARDGQPPPGLLALVDALATPAHVQNGRLDLLHANAQGRALYEAVSDQDPVRPNFARFVYLDPAARSFYGDWPQVADEAAAMLEAEVGRSQAARADEGGAGDGSAVGSAVGNEPGDDADAPRGAYGSLGELVGELLAGSVEFRCRWGQRDVSDHRRGAKRLLHPRVGELRLRFEALEVGDRPGMRLFGYTADPAHPDTAARLGRLGRPADDLPSRCA</sequence>
<dbReference type="InterPro" id="IPR001387">
    <property type="entry name" value="Cro/C1-type_HTH"/>
</dbReference>
<organism evidence="3 4">
    <name type="scientific">Brevibacterium rongguiense</name>
    <dbReference type="NCBI Taxonomy" id="2695267"/>
    <lineage>
        <taxon>Bacteria</taxon>
        <taxon>Bacillati</taxon>
        <taxon>Actinomycetota</taxon>
        <taxon>Actinomycetes</taxon>
        <taxon>Micrococcales</taxon>
        <taxon>Brevibacteriaceae</taxon>
        <taxon>Brevibacterium</taxon>
    </lineage>
</organism>
<proteinExistence type="predicted"/>
<dbReference type="Proteomes" id="UP000469215">
    <property type="component" value="Unassembled WGS sequence"/>
</dbReference>
<dbReference type="InterPro" id="IPR041413">
    <property type="entry name" value="MLTR_LBD"/>
</dbReference>
<dbReference type="PANTHER" id="PTHR35010:SF2">
    <property type="entry name" value="BLL4672 PROTEIN"/>
    <property type="match status" value="1"/>
</dbReference>
<dbReference type="AlphaFoldDB" id="A0A6N9H5V8"/>
<evidence type="ECO:0000259" key="2">
    <source>
        <dbReference type="PROSITE" id="PS50943"/>
    </source>
</evidence>
<accession>A0A6N9H5V8</accession>
<feature type="region of interest" description="Disordered" evidence="1">
    <location>
        <begin position="195"/>
        <end position="227"/>
    </location>
</feature>
<dbReference type="InterPro" id="IPR010982">
    <property type="entry name" value="Lambda_DNA-bd_dom_sf"/>
</dbReference>
<evidence type="ECO:0000256" key="1">
    <source>
        <dbReference type="SAM" id="MobiDB-lite"/>
    </source>
</evidence>
<feature type="compositionally biased region" description="Basic and acidic residues" evidence="1">
    <location>
        <begin position="310"/>
        <end position="320"/>
    </location>
</feature>